<name>A0A131YH27_RHIAP</name>
<dbReference type="PANTHER" id="PTHR24111">
    <property type="entry name" value="LEUCINE-RICH REPEAT-CONTAINING PROTEIN 34"/>
    <property type="match status" value="1"/>
</dbReference>
<dbReference type="InterPro" id="IPR032675">
    <property type="entry name" value="LRR_dom_sf"/>
</dbReference>
<organism evidence="2">
    <name type="scientific">Rhipicephalus appendiculatus</name>
    <name type="common">Brown ear tick</name>
    <dbReference type="NCBI Taxonomy" id="34631"/>
    <lineage>
        <taxon>Eukaryota</taxon>
        <taxon>Metazoa</taxon>
        <taxon>Ecdysozoa</taxon>
        <taxon>Arthropoda</taxon>
        <taxon>Chelicerata</taxon>
        <taxon>Arachnida</taxon>
        <taxon>Acari</taxon>
        <taxon>Parasitiformes</taxon>
        <taxon>Ixodida</taxon>
        <taxon>Ixodoidea</taxon>
        <taxon>Ixodidae</taxon>
        <taxon>Rhipicephalinae</taxon>
        <taxon>Rhipicephalus</taxon>
        <taxon>Rhipicephalus</taxon>
    </lineage>
</organism>
<keyword evidence="1" id="KW-0677">Repeat</keyword>
<accession>A0A131YH27</accession>
<evidence type="ECO:0000256" key="1">
    <source>
        <dbReference type="ARBA" id="ARBA00022737"/>
    </source>
</evidence>
<dbReference type="InterPro" id="IPR052201">
    <property type="entry name" value="LRR-containing_regulator"/>
</dbReference>
<evidence type="ECO:0000313" key="2">
    <source>
        <dbReference type="EMBL" id="JAP78549.1"/>
    </source>
</evidence>
<reference evidence="2" key="1">
    <citation type="journal article" date="2016" name="Ticks Tick Borne Dis.">
        <title>De novo assembly and annotation of the salivary gland transcriptome of Rhipicephalus appendiculatus male and female ticks during blood feeding.</title>
        <authorList>
            <person name="de Castro M.H."/>
            <person name="de Klerk D."/>
            <person name="Pienaar R."/>
            <person name="Latif A.A."/>
            <person name="Rees D.J."/>
            <person name="Mans B.J."/>
        </authorList>
    </citation>
    <scope>NUCLEOTIDE SEQUENCE</scope>
    <source>
        <tissue evidence="2">Salivary glands</tissue>
    </source>
</reference>
<dbReference type="EMBL" id="GEDV01010008">
    <property type="protein sequence ID" value="JAP78549.1"/>
    <property type="molecule type" value="Transcribed_RNA"/>
</dbReference>
<dbReference type="PANTHER" id="PTHR24111:SF0">
    <property type="entry name" value="LEUCINE-RICH REPEAT-CONTAINING PROTEIN"/>
    <property type="match status" value="1"/>
</dbReference>
<sequence>MEASSEWINIPAYAAHLSPLHPKLPARDVLIKELRSLSSPFTCTRLRLPLRCAICRDVPASTCRVVSEMLPMVNEWLWSLAVEIHEVEPGRLALTALENDNMPRGATWTANHAAILLHCLLTRHRCVQVIEGLQSILPCYRKLFCDALRNSTSLTVLRLSKCELTGPVVRSIIAAISGAKQLKELSLDWCKFTTGHVRAAEDALSNYIVKTESLRTLNVAHAPLFRNSSALIESLGKNTSIFKLIVGSSVLNQGRGSEFRKFLAANRTLKNLVICSDHTRCVPDVGEVFEALVENSTLEVLTLEYFELDPIVALQFARVFSVNTTLREAGFPCCTWDYQFLREANDAYRERLMYVLAGELDRDWRVLPLVRALKNTKSLQKLVLAGCFTNDETRQLLEAAAKCSSLQELTFDSIMMLSVETFYRMVQETGVASKVRLGTCHSQPAAFVSGLQSGNDLLSMGHHKFFHLNTSTFRDIGAALLLHDRVTALELRLDTWDDDFVEEDASTIASYLSKTTALKDIYMKFSNFNQDAHLIIEGLSKNTTIEKLGIEDWLVRSKDIKKLCTWLVDSSTVYHLVYLCAQYEACKVLLEELADLLEDSYTLTYIRVVEYPSNFQNWQAVKQFRRRNLSLVECAAHFVLGSTLKRAAAAYEAVSWHPQLPSKVQQLAPLSPAEVSQKMLQCNRLVQMQFWQLAGIVKDELVCHERIDGRKQIDNLVLDAWLHVREYLCISDVLDETGEKRRPSRKRKRR</sequence>
<dbReference type="SUPFAM" id="SSF52047">
    <property type="entry name" value="RNI-like"/>
    <property type="match status" value="1"/>
</dbReference>
<proteinExistence type="predicted"/>
<dbReference type="AlphaFoldDB" id="A0A131YH27"/>
<protein>
    <submittedName>
        <fullName evidence="2">Nlr family card domain protein</fullName>
    </submittedName>
</protein>
<dbReference type="Gene3D" id="3.80.10.10">
    <property type="entry name" value="Ribonuclease Inhibitor"/>
    <property type="match status" value="3"/>
</dbReference>